<keyword evidence="5" id="KW-0862">Zinc</keyword>
<dbReference type="Proteomes" id="UP000054166">
    <property type="component" value="Unassembled WGS sequence"/>
</dbReference>
<comment type="cofactor">
    <cofactor evidence="1">
        <name>Zn(2+)</name>
        <dbReference type="ChEBI" id="CHEBI:29105"/>
    </cofactor>
</comment>
<keyword evidence="7" id="KW-0812">Transmembrane</keyword>
<dbReference type="GO" id="GO:0006515">
    <property type="term" value="P:protein quality control for misfolded or incompletely synthesized proteins"/>
    <property type="evidence" value="ECO:0007669"/>
    <property type="project" value="TreeGrafter"/>
</dbReference>
<evidence type="ECO:0000256" key="6">
    <source>
        <dbReference type="ARBA" id="ARBA00023049"/>
    </source>
</evidence>
<sequence length="558" mass="62116">MLRSLIGNPSLRLVSRSRATISQSRRQIHSGVAQEVRMRPRITPGHLQVKPRRMVLGAVSISGSSFFHSTPRRQSAPLVPFLVGALKASTTLEVARTAARIALTFVPILLFKNRSTRRNLQWAAVHGNEVSEEKKATMLQRMKKRTLLFHILLFTPIILFWAIIFASLERTPLTGRWRLILLSPEEEDEIASQLAGPGWYQAVGEILSHDGPPKIVPPADWRFEWVRDTLRKLENAIPILQNEQLLQPLWHERGPNDKPLPPPADFPLRPRPRGSEYLRWFCEMSAARKTNPAPHAIPGPPYSLMVVDKPDASNAFSYGFGPDGGGGIVVYSGFLDDILSRSYGTTQTSAPKESPWWTRLLGGKPPPPSYPIPTPEQTSELAILLAHELAHLVLSHHLETLSSVTIIIPGVLSIVSDTIRALLFPITMLFGPFVNDAVAQLGRVGSGEISKIGEYCTSGKQEIEADLVSARLLAHAGFDARNAVHFWESRQENTQTRECSASCANLPTSSQSNLARRIMSSTHPMNEMRVTKLRDELVRWELERRVAVIRRAAEVPAA</sequence>
<dbReference type="InterPro" id="IPR051156">
    <property type="entry name" value="Mito/Outer_Membr_Metalloprot"/>
</dbReference>
<keyword evidence="6" id="KW-0482">Metalloprotease</keyword>
<dbReference type="HOGENOM" id="CLU_036521_0_0_1"/>
<evidence type="ECO:0000313" key="10">
    <source>
        <dbReference type="Proteomes" id="UP000054166"/>
    </source>
</evidence>
<keyword evidence="3" id="KW-0479">Metal-binding</keyword>
<dbReference type="EMBL" id="KN832986">
    <property type="protein sequence ID" value="KIM84823.1"/>
    <property type="molecule type" value="Genomic_DNA"/>
</dbReference>
<keyword evidence="4" id="KW-0378">Hydrolase</keyword>
<gene>
    <name evidence="9" type="ORF">PILCRDRAFT_817623</name>
</gene>
<dbReference type="OrthoDB" id="7464992at2759"/>
<dbReference type="Pfam" id="PF01435">
    <property type="entry name" value="Peptidase_M48"/>
    <property type="match status" value="1"/>
</dbReference>
<reference evidence="10" key="2">
    <citation type="submission" date="2015-01" db="EMBL/GenBank/DDBJ databases">
        <title>Evolutionary Origins and Diversification of the Mycorrhizal Mutualists.</title>
        <authorList>
            <consortium name="DOE Joint Genome Institute"/>
            <consortium name="Mycorrhizal Genomics Consortium"/>
            <person name="Kohler A."/>
            <person name="Kuo A."/>
            <person name="Nagy L.G."/>
            <person name="Floudas D."/>
            <person name="Copeland A."/>
            <person name="Barry K.W."/>
            <person name="Cichocki N."/>
            <person name="Veneault-Fourrey C."/>
            <person name="LaButti K."/>
            <person name="Lindquist E.A."/>
            <person name="Lipzen A."/>
            <person name="Lundell T."/>
            <person name="Morin E."/>
            <person name="Murat C."/>
            <person name="Riley R."/>
            <person name="Ohm R."/>
            <person name="Sun H."/>
            <person name="Tunlid A."/>
            <person name="Henrissat B."/>
            <person name="Grigoriev I.V."/>
            <person name="Hibbett D.S."/>
            <person name="Martin F."/>
        </authorList>
    </citation>
    <scope>NUCLEOTIDE SEQUENCE [LARGE SCALE GENOMIC DNA]</scope>
    <source>
        <strain evidence="10">F 1598</strain>
    </source>
</reference>
<evidence type="ECO:0000313" key="9">
    <source>
        <dbReference type="EMBL" id="KIM84823.1"/>
    </source>
</evidence>
<evidence type="ECO:0000256" key="4">
    <source>
        <dbReference type="ARBA" id="ARBA00022801"/>
    </source>
</evidence>
<name>A0A0C3BES9_PILCF</name>
<dbReference type="GO" id="GO:0046872">
    <property type="term" value="F:metal ion binding"/>
    <property type="evidence" value="ECO:0007669"/>
    <property type="project" value="UniProtKB-KW"/>
</dbReference>
<dbReference type="GO" id="GO:0034982">
    <property type="term" value="P:mitochondrial protein processing"/>
    <property type="evidence" value="ECO:0007669"/>
    <property type="project" value="TreeGrafter"/>
</dbReference>
<evidence type="ECO:0000256" key="2">
    <source>
        <dbReference type="ARBA" id="ARBA00022670"/>
    </source>
</evidence>
<proteinExistence type="predicted"/>
<evidence type="ECO:0000259" key="8">
    <source>
        <dbReference type="Pfam" id="PF01435"/>
    </source>
</evidence>
<evidence type="ECO:0000256" key="5">
    <source>
        <dbReference type="ARBA" id="ARBA00022833"/>
    </source>
</evidence>
<evidence type="ECO:0000256" key="3">
    <source>
        <dbReference type="ARBA" id="ARBA00022723"/>
    </source>
</evidence>
<dbReference type="InterPro" id="IPR001915">
    <property type="entry name" value="Peptidase_M48"/>
</dbReference>
<dbReference type="PANTHER" id="PTHR22726">
    <property type="entry name" value="METALLOENDOPEPTIDASE OMA1"/>
    <property type="match status" value="1"/>
</dbReference>
<feature type="domain" description="Peptidase M48" evidence="8">
    <location>
        <begin position="296"/>
        <end position="535"/>
    </location>
</feature>
<feature type="transmembrane region" description="Helical" evidence="7">
    <location>
        <begin position="147"/>
        <end position="168"/>
    </location>
</feature>
<accession>A0A0C3BES9</accession>
<keyword evidence="10" id="KW-1185">Reference proteome</keyword>
<dbReference type="InParanoid" id="A0A0C3BES9"/>
<dbReference type="GO" id="GO:0005743">
    <property type="term" value="C:mitochondrial inner membrane"/>
    <property type="evidence" value="ECO:0007669"/>
    <property type="project" value="TreeGrafter"/>
</dbReference>
<evidence type="ECO:0000256" key="7">
    <source>
        <dbReference type="SAM" id="Phobius"/>
    </source>
</evidence>
<organism evidence="9 10">
    <name type="scientific">Piloderma croceum (strain F 1598)</name>
    <dbReference type="NCBI Taxonomy" id="765440"/>
    <lineage>
        <taxon>Eukaryota</taxon>
        <taxon>Fungi</taxon>
        <taxon>Dikarya</taxon>
        <taxon>Basidiomycota</taxon>
        <taxon>Agaricomycotina</taxon>
        <taxon>Agaricomycetes</taxon>
        <taxon>Agaricomycetidae</taxon>
        <taxon>Atheliales</taxon>
        <taxon>Atheliaceae</taxon>
        <taxon>Piloderma</taxon>
    </lineage>
</organism>
<keyword evidence="7" id="KW-0472">Membrane</keyword>
<protein>
    <recommendedName>
        <fullName evidence="8">Peptidase M48 domain-containing protein</fullName>
    </recommendedName>
</protein>
<evidence type="ECO:0000256" key="1">
    <source>
        <dbReference type="ARBA" id="ARBA00001947"/>
    </source>
</evidence>
<reference evidence="9 10" key="1">
    <citation type="submission" date="2014-04" db="EMBL/GenBank/DDBJ databases">
        <authorList>
            <consortium name="DOE Joint Genome Institute"/>
            <person name="Kuo A."/>
            <person name="Tarkka M."/>
            <person name="Buscot F."/>
            <person name="Kohler A."/>
            <person name="Nagy L.G."/>
            <person name="Floudas D."/>
            <person name="Copeland A."/>
            <person name="Barry K.W."/>
            <person name="Cichocki N."/>
            <person name="Veneault-Fourrey C."/>
            <person name="LaButti K."/>
            <person name="Lindquist E.A."/>
            <person name="Lipzen A."/>
            <person name="Lundell T."/>
            <person name="Morin E."/>
            <person name="Murat C."/>
            <person name="Sun H."/>
            <person name="Tunlid A."/>
            <person name="Henrissat B."/>
            <person name="Grigoriev I.V."/>
            <person name="Hibbett D.S."/>
            <person name="Martin F."/>
            <person name="Nordberg H.P."/>
            <person name="Cantor M.N."/>
            <person name="Hua S.X."/>
        </authorList>
    </citation>
    <scope>NUCLEOTIDE SEQUENCE [LARGE SCALE GENOMIC DNA]</scope>
    <source>
        <strain evidence="9 10">F 1598</strain>
    </source>
</reference>
<dbReference type="AlphaFoldDB" id="A0A0C3BES9"/>
<keyword evidence="2" id="KW-0645">Protease</keyword>
<keyword evidence="7" id="KW-1133">Transmembrane helix</keyword>
<dbReference type="GO" id="GO:0004222">
    <property type="term" value="F:metalloendopeptidase activity"/>
    <property type="evidence" value="ECO:0007669"/>
    <property type="project" value="InterPro"/>
</dbReference>
<dbReference type="PANTHER" id="PTHR22726:SF18">
    <property type="entry name" value="PEPTIDASE M48 DOMAIN-CONTAINING PROTEIN"/>
    <property type="match status" value="1"/>
</dbReference>